<evidence type="ECO:0000313" key="2">
    <source>
        <dbReference type="EMBL" id="MEK7952254.1"/>
    </source>
</evidence>
<comment type="caution">
    <text evidence="2">The sequence shown here is derived from an EMBL/GenBank/DDBJ whole genome shotgun (WGS) entry which is preliminary data.</text>
</comment>
<organism evidence="2 3">
    <name type="scientific">Luteolibacter soli</name>
    <dbReference type="NCBI Taxonomy" id="3135280"/>
    <lineage>
        <taxon>Bacteria</taxon>
        <taxon>Pseudomonadati</taxon>
        <taxon>Verrucomicrobiota</taxon>
        <taxon>Verrucomicrobiia</taxon>
        <taxon>Verrucomicrobiales</taxon>
        <taxon>Verrucomicrobiaceae</taxon>
        <taxon>Luteolibacter</taxon>
    </lineage>
</organism>
<dbReference type="EMBL" id="JBBUKT010000007">
    <property type="protein sequence ID" value="MEK7952254.1"/>
    <property type="molecule type" value="Genomic_DNA"/>
</dbReference>
<sequence length="178" mass="19613">MKAQERLDAGHMLIRHDFAAVVLVQPLHHHPVEAGEALDLTGKHTDDFIWTREVSHGSERTTHETEAGVGTRRGRGPTLVEHRVPLHFHHPDTARQEVDDALERHHPSALPLGADGHMEGIAICSPPASQGRFHGSACGGLHQIKEGLAYKLLRIPTNHPGNVRAHLADQKIVPVQRE</sequence>
<name>A0ABU9AWX5_9BACT</name>
<evidence type="ECO:0000256" key="1">
    <source>
        <dbReference type="SAM" id="MobiDB-lite"/>
    </source>
</evidence>
<feature type="region of interest" description="Disordered" evidence="1">
    <location>
        <begin position="56"/>
        <end position="76"/>
    </location>
</feature>
<gene>
    <name evidence="2" type="ORF">WKV53_17220</name>
</gene>
<evidence type="ECO:0000313" key="3">
    <source>
        <dbReference type="Proteomes" id="UP001371305"/>
    </source>
</evidence>
<dbReference type="Proteomes" id="UP001371305">
    <property type="component" value="Unassembled WGS sequence"/>
</dbReference>
<proteinExistence type="predicted"/>
<protein>
    <submittedName>
        <fullName evidence="2">Uncharacterized protein</fullName>
    </submittedName>
</protein>
<keyword evidence="3" id="KW-1185">Reference proteome</keyword>
<accession>A0ABU9AWX5</accession>
<feature type="compositionally biased region" description="Basic and acidic residues" evidence="1">
    <location>
        <begin position="56"/>
        <end position="66"/>
    </location>
</feature>
<reference evidence="2 3" key="1">
    <citation type="submission" date="2024-04" db="EMBL/GenBank/DDBJ databases">
        <title>Luteolibacter sp. isolated from soil.</title>
        <authorList>
            <person name="An J."/>
        </authorList>
    </citation>
    <scope>NUCLEOTIDE SEQUENCE [LARGE SCALE GENOMIC DNA]</scope>
    <source>
        <strain evidence="2 3">Y139</strain>
    </source>
</reference>